<dbReference type="EnsemblPlants" id="AET2Gv20242000.4">
    <property type="protein sequence ID" value="AET2Gv20242000.4"/>
    <property type="gene ID" value="AET2Gv20242000"/>
</dbReference>
<reference evidence="2" key="2">
    <citation type="journal article" date="2017" name="Nat. Plants">
        <title>The Aegilops tauschii genome reveals multiple impacts of transposons.</title>
        <authorList>
            <person name="Zhao G."/>
            <person name="Zou C."/>
            <person name="Li K."/>
            <person name="Wang K."/>
            <person name="Li T."/>
            <person name="Gao L."/>
            <person name="Zhang X."/>
            <person name="Wang H."/>
            <person name="Yang Z."/>
            <person name="Liu X."/>
            <person name="Jiang W."/>
            <person name="Mao L."/>
            <person name="Kong X."/>
            <person name="Jiao Y."/>
            <person name="Jia J."/>
        </authorList>
    </citation>
    <scope>NUCLEOTIDE SEQUENCE [LARGE SCALE GENOMIC DNA]</scope>
    <source>
        <strain evidence="2">cv. AL8/78</strain>
    </source>
</reference>
<dbReference type="Gramene" id="AET2Gv20242000.4">
    <property type="protein sequence ID" value="AET2Gv20242000.4"/>
    <property type="gene ID" value="AET2Gv20242000"/>
</dbReference>
<dbReference type="AlphaFoldDB" id="A0A453ARU3"/>
<evidence type="ECO:0000313" key="1">
    <source>
        <dbReference type="EnsemblPlants" id="AET2Gv20242000.4"/>
    </source>
</evidence>
<reference evidence="1" key="5">
    <citation type="journal article" date="2021" name="G3 (Bethesda)">
        <title>Aegilops tauschii genome assembly Aet v5.0 features greater sequence contiguity and improved annotation.</title>
        <authorList>
            <person name="Wang L."/>
            <person name="Zhu T."/>
            <person name="Rodriguez J.C."/>
            <person name="Deal K.R."/>
            <person name="Dubcovsky J."/>
            <person name="McGuire P.E."/>
            <person name="Lux T."/>
            <person name="Spannagl M."/>
            <person name="Mayer K.F.X."/>
            <person name="Baldrich P."/>
            <person name="Meyers B.C."/>
            <person name="Huo N."/>
            <person name="Gu Y.Q."/>
            <person name="Zhou H."/>
            <person name="Devos K.M."/>
            <person name="Bennetzen J.L."/>
            <person name="Unver T."/>
            <person name="Budak H."/>
            <person name="Gulick P.J."/>
            <person name="Galiba G."/>
            <person name="Kalapos B."/>
            <person name="Nelson D.R."/>
            <person name="Li P."/>
            <person name="You F.M."/>
            <person name="Luo M.C."/>
            <person name="Dvorak J."/>
        </authorList>
    </citation>
    <scope>NUCLEOTIDE SEQUENCE [LARGE SCALE GENOMIC DNA]</scope>
    <source>
        <strain evidence="1">cv. AL8/78</strain>
    </source>
</reference>
<reference evidence="1" key="4">
    <citation type="submission" date="2019-03" db="UniProtKB">
        <authorList>
            <consortium name="EnsemblPlants"/>
        </authorList>
    </citation>
    <scope>IDENTIFICATION</scope>
</reference>
<name>A0A453ARU3_AEGTS</name>
<organism evidence="1 2">
    <name type="scientific">Aegilops tauschii subsp. strangulata</name>
    <name type="common">Goatgrass</name>
    <dbReference type="NCBI Taxonomy" id="200361"/>
    <lineage>
        <taxon>Eukaryota</taxon>
        <taxon>Viridiplantae</taxon>
        <taxon>Streptophyta</taxon>
        <taxon>Embryophyta</taxon>
        <taxon>Tracheophyta</taxon>
        <taxon>Spermatophyta</taxon>
        <taxon>Magnoliopsida</taxon>
        <taxon>Liliopsida</taxon>
        <taxon>Poales</taxon>
        <taxon>Poaceae</taxon>
        <taxon>BOP clade</taxon>
        <taxon>Pooideae</taxon>
        <taxon>Triticodae</taxon>
        <taxon>Triticeae</taxon>
        <taxon>Triticinae</taxon>
        <taxon>Aegilops</taxon>
    </lineage>
</organism>
<reference evidence="1" key="3">
    <citation type="journal article" date="2017" name="Nature">
        <title>Genome sequence of the progenitor of the wheat D genome Aegilops tauschii.</title>
        <authorList>
            <person name="Luo M.C."/>
            <person name="Gu Y.Q."/>
            <person name="Puiu D."/>
            <person name="Wang H."/>
            <person name="Twardziok S.O."/>
            <person name="Deal K.R."/>
            <person name="Huo N."/>
            <person name="Zhu T."/>
            <person name="Wang L."/>
            <person name="Wang Y."/>
            <person name="McGuire P.E."/>
            <person name="Liu S."/>
            <person name="Long H."/>
            <person name="Ramasamy R.K."/>
            <person name="Rodriguez J.C."/>
            <person name="Van S.L."/>
            <person name="Yuan L."/>
            <person name="Wang Z."/>
            <person name="Xia Z."/>
            <person name="Xiao L."/>
            <person name="Anderson O.D."/>
            <person name="Ouyang S."/>
            <person name="Liang Y."/>
            <person name="Zimin A.V."/>
            <person name="Pertea G."/>
            <person name="Qi P."/>
            <person name="Bennetzen J.L."/>
            <person name="Dai X."/>
            <person name="Dawson M.W."/>
            <person name="Muller H.G."/>
            <person name="Kugler K."/>
            <person name="Rivarola-Duarte L."/>
            <person name="Spannagl M."/>
            <person name="Mayer K.F.X."/>
            <person name="Lu F.H."/>
            <person name="Bevan M.W."/>
            <person name="Leroy P."/>
            <person name="Li P."/>
            <person name="You F.M."/>
            <person name="Sun Q."/>
            <person name="Liu Z."/>
            <person name="Lyons E."/>
            <person name="Wicker T."/>
            <person name="Salzberg S.L."/>
            <person name="Devos K.M."/>
            <person name="Dvorak J."/>
        </authorList>
    </citation>
    <scope>NUCLEOTIDE SEQUENCE [LARGE SCALE GENOMIC DNA]</scope>
    <source>
        <strain evidence="1">cv. AL8/78</strain>
    </source>
</reference>
<reference evidence="2" key="1">
    <citation type="journal article" date="2014" name="Science">
        <title>Ancient hybridizations among the ancestral genomes of bread wheat.</title>
        <authorList>
            <consortium name="International Wheat Genome Sequencing Consortium,"/>
            <person name="Marcussen T."/>
            <person name="Sandve S.R."/>
            <person name="Heier L."/>
            <person name="Spannagl M."/>
            <person name="Pfeifer M."/>
            <person name="Jakobsen K.S."/>
            <person name="Wulff B.B."/>
            <person name="Steuernagel B."/>
            <person name="Mayer K.F."/>
            <person name="Olsen O.A."/>
        </authorList>
    </citation>
    <scope>NUCLEOTIDE SEQUENCE [LARGE SCALE GENOMIC DNA]</scope>
    <source>
        <strain evidence="2">cv. AL8/78</strain>
    </source>
</reference>
<keyword evidence="2" id="KW-1185">Reference proteome</keyword>
<proteinExistence type="predicted"/>
<dbReference type="Proteomes" id="UP000015105">
    <property type="component" value="Chromosome 2D"/>
</dbReference>
<protein>
    <submittedName>
        <fullName evidence="1">Uncharacterized protein</fullName>
    </submittedName>
</protein>
<sequence length="50" mass="5459">AISWTARRKTPSPVSCSSLINTHFPQTTAPSLCRPTTLVPTECDREASRS</sequence>
<accession>A0A453ARU3</accession>
<evidence type="ECO:0000313" key="2">
    <source>
        <dbReference type="Proteomes" id="UP000015105"/>
    </source>
</evidence>